<comment type="caution">
    <text evidence="1">The sequence shown here is derived from an EMBL/GenBank/DDBJ whole genome shotgun (WGS) entry which is preliminary data.</text>
</comment>
<gene>
    <name evidence="1" type="ORF">ACFPPC_10915</name>
</gene>
<dbReference type="EMBL" id="JBHSLV010000019">
    <property type="protein sequence ID" value="MFC5393144.1"/>
    <property type="molecule type" value="Genomic_DNA"/>
</dbReference>
<name>A0ABW0HB21_9HYPH</name>
<evidence type="ECO:0000313" key="1">
    <source>
        <dbReference type="EMBL" id="MFC5393144.1"/>
    </source>
</evidence>
<organism evidence="1 2">
    <name type="scientific">Bosea vestrisii</name>
    <dbReference type="NCBI Taxonomy" id="151416"/>
    <lineage>
        <taxon>Bacteria</taxon>
        <taxon>Pseudomonadati</taxon>
        <taxon>Pseudomonadota</taxon>
        <taxon>Alphaproteobacteria</taxon>
        <taxon>Hyphomicrobiales</taxon>
        <taxon>Boseaceae</taxon>
        <taxon>Bosea</taxon>
    </lineage>
</organism>
<dbReference type="InterPro" id="IPR009279">
    <property type="entry name" value="Portal_Mu"/>
</dbReference>
<keyword evidence="2" id="KW-1185">Reference proteome</keyword>
<evidence type="ECO:0000313" key="2">
    <source>
        <dbReference type="Proteomes" id="UP001596104"/>
    </source>
</evidence>
<protein>
    <submittedName>
        <fullName evidence="1">DUF935 domain-containing protein</fullName>
    </submittedName>
</protein>
<accession>A0ABW0HB21</accession>
<dbReference type="Pfam" id="PF06074">
    <property type="entry name" value="Portal_Mu"/>
    <property type="match status" value="1"/>
</dbReference>
<dbReference type="RefSeq" id="WP_377008097.1">
    <property type="nucleotide sequence ID" value="NZ_JBHSLV010000019.1"/>
</dbReference>
<proteinExistence type="predicted"/>
<dbReference type="Proteomes" id="UP001596104">
    <property type="component" value="Unassembled WGS sequence"/>
</dbReference>
<reference evidence="2" key="1">
    <citation type="journal article" date="2019" name="Int. J. Syst. Evol. Microbiol.">
        <title>The Global Catalogue of Microorganisms (GCM) 10K type strain sequencing project: providing services to taxonomists for standard genome sequencing and annotation.</title>
        <authorList>
            <consortium name="The Broad Institute Genomics Platform"/>
            <consortium name="The Broad Institute Genome Sequencing Center for Infectious Disease"/>
            <person name="Wu L."/>
            <person name="Ma J."/>
        </authorList>
    </citation>
    <scope>NUCLEOTIDE SEQUENCE [LARGE SCALE GENOMIC DNA]</scope>
    <source>
        <strain evidence="2">CGMCC 1.16326</strain>
    </source>
</reference>
<sequence>MPRYSRILGPDGERVDMDALFGEPQAAPQLYGYRQVQSVQHVDGLTPWKMAQIHRAAAHGEPQAWLELAEDIEERDPHYLSVLGTRKRQVCQLPMTVEAASDAPEHVKHADFIREWLKEGVLDDALFDILDAIGKGFSVLEIDWDASPKRVQPASLVHRPARWFNFDQADGETILLREGATGQPLTPHKFVVHRHKAKSGLTIRSGLARIASWSWMFKAFTTKDWQIFIQNYAAPIRVGKYDPTASDVDKEVLARAVFNIAGDAAAIIPKGMEIEFVGLKDTTKSAEAYEKRCDWLDRQVSKLVLGQTTTTDAVSGGHAVAQEHRLVQEDIERADARALSTTVKRQIIRQMIAFTFGPQEFYPDFRIGRPDEVPLGEVVNALDKLGPKGLTVEVSQLRDRLGFTEPAAGAEVIGGRPPAPIEPPPRDPAAPRELAQLRHLVSRHASAPEPEFVDRMTERLAEDAAGALAGLTGEIRAAFDAATDMADLAERLTRLELDPGELADAMGRAIALSHLTGRAALLDELGGGRDAGRD</sequence>